<feature type="region of interest" description="Disordered" evidence="6">
    <location>
        <begin position="1027"/>
        <end position="1055"/>
    </location>
</feature>
<evidence type="ECO:0000256" key="7">
    <source>
        <dbReference type="SAM" id="Phobius"/>
    </source>
</evidence>
<dbReference type="PANTHER" id="PTHR24366:SF140">
    <property type="entry name" value="IP22191P"/>
    <property type="match status" value="1"/>
</dbReference>
<keyword evidence="7" id="KW-1133">Transmembrane helix</keyword>
<keyword evidence="1" id="KW-0433">Leucine-rich repeat</keyword>
<keyword evidence="2 8" id="KW-0732">Signal</keyword>
<feature type="domain" description="Ig-like" evidence="9">
    <location>
        <begin position="278"/>
        <end position="377"/>
    </location>
</feature>
<protein>
    <submittedName>
        <fullName evidence="10">Leucine-rich repeat, immunoglobulin-like domain and transmembrane domain-containing protein 3-like</fullName>
    </submittedName>
</protein>
<feature type="compositionally biased region" description="Basic and acidic residues" evidence="6">
    <location>
        <begin position="1046"/>
        <end position="1055"/>
    </location>
</feature>
<dbReference type="InterPro" id="IPR013098">
    <property type="entry name" value="Ig_I-set"/>
</dbReference>
<dbReference type="PROSITE" id="PS51450">
    <property type="entry name" value="LRR"/>
    <property type="match status" value="2"/>
</dbReference>
<comment type="caution">
    <text evidence="10">The sequence shown here is derived from an EMBL/GenBank/DDBJ whole genome shotgun (WGS) entry which is preliminary data.</text>
</comment>
<dbReference type="InterPro" id="IPR003591">
    <property type="entry name" value="Leu-rich_rpt_typical-subtyp"/>
</dbReference>
<dbReference type="Pfam" id="PF07679">
    <property type="entry name" value="I-set"/>
    <property type="match status" value="1"/>
</dbReference>
<evidence type="ECO:0000313" key="11">
    <source>
        <dbReference type="Proteomes" id="UP000747542"/>
    </source>
</evidence>
<keyword evidence="7 10" id="KW-0812">Transmembrane</keyword>
<dbReference type="Pfam" id="PF13855">
    <property type="entry name" value="LRR_8"/>
    <property type="match status" value="1"/>
</dbReference>
<evidence type="ECO:0000256" key="6">
    <source>
        <dbReference type="SAM" id="MobiDB-lite"/>
    </source>
</evidence>
<dbReference type="InterPro" id="IPR007110">
    <property type="entry name" value="Ig-like_dom"/>
</dbReference>
<feature type="chain" id="PRO_5035207667" evidence="8">
    <location>
        <begin position="39"/>
        <end position="1055"/>
    </location>
</feature>
<feature type="coiled-coil region" evidence="5">
    <location>
        <begin position="708"/>
        <end position="735"/>
    </location>
</feature>
<dbReference type="SMART" id="SM00369">
    <property type="entry name" value="LRR_TYP"/>
    <property type="match status" value="6"/>
</dbReference>
<evidence type="ECO:0000256" key="4">
    <source>
        <dbReference type="ARBA" id="ARBA00023180"/>
    </source>
</evidence>
<organism evidence="10 11">
    <name type="scientific">Homarus americanus</name>
    <name type="common">American lobster</name>
    <dbReference type="NCBI Taxonomy" id="6706"/>
    <lineage>
        <taxon>Eukaryota</taxon>
        <taxon>Metazoa</taxon>
        <taxon>Ecdysozoa</taxon>
        <taxon>Arthropoda</taxon>
        <taxon>Crustacea</taxon>
        <taxon>Multicrustacea</taxon>
        <taxon>Malacostraca</taxon>
        <taxon>Eumalacostraca</taxon>
        <taxon>Eucarida</taxon>
        <taxon>Decapoda</taxon>
        <taxon>Pleocyemata</taxon>
        <taxon>Astacidea</taxon>
        <taxon>Nephropoidea</taxon>
        <taxon>Nephropidae</taxon>
        <taxon>Homarus</taxon>
    </lineage>
</organism>
<dbReference type="SMART" id="SM00408">
    <property type="entry name" value="IGc2"/>
    <property type="match status" value="1"/>
</dbReference>
<accession>A0A8J5MK07</accession>
<keyword evidence="5" id="KW-0175">Coiled coil</keyword>
<keyword evidence="11" id="KW-1185">Reference proteome</keyword>
<dbReference type="InterPro" id="IPR003598">
    <property type="entry name" value="Ig_sub2"/>
</dbReference>
<dbReference type="AlphaFoldDB" id="A0A8J5MK07"/>
<gene>
    <name evidence="10" type="primary">LRIT3-L</name>
    <name evidence="10" type="ORF">Hamer_G020390</name>
</gene>
<reference evidence="10" key="1">
    <citation type="journal article" date="2021" name="Sci. Adv.">
        <title>The American lobster genome reveals insights on longevity, neural, and immune adaptations.</title>
        <authorList>
            <person name="Polinski J.M."/>
            <person name="Zimin A.V."/>
            <person name="Clark K.F."/>
            <person name="Kohn A.B."/>
            <person name="Sadowski N."/>
            <person name="Timp W."/>
            <person name="Ptitsyn A."/>
            <person name="Khanna P."/>
            <person name="Romanova D.Y."/>
            <person name="Williams P."/>
            <person name="Greenwood S.J."/>
            <person name="Moroz L.L."/>
            <person name="Walt D.R."/>
            <person name="Bodnar A.G."/>
        </authorList>
    </citation>
    <scope>NUCLEOTIDE SEQUENCE</scope>
    <source>
        <strain evidence="10">GMGI-L3</strain>
    </source>
</reference>
<feature type="transmembrane region" description="Helical" evidence="7">
    <location>
        <begin position="391"/>
        <end position="415"/>
    </location>
</feature>
<keyword evidence="3" id="KW-0677">Repeat</keyword>
<dbReference type="PANTHER" id="PTHR24366">
    <property type="entry name" value="IG(IMMUNOGLOBULIN) AND LRR(LEUCINE RICH REPEAT) DOMAINS"/>
    <property type="match status" value="1"/>
</dbReference>
<dbReference type="FunFam" id="3.80.10.10:FF:000082">
    <property type="entry name" value="Leucine-rich repeat-containing 24"/>
    <property type="match status" value="1"/>
</dbReference>
<feature type="compositionally biased region" description="Basic and acidic residues" evidence="6">
    <location>
        <begin position="425"/>
        <end position="435"/>
    </location>
</feature>
<evidence type="ECO:0000259" key="9">
    <source>
        <dbReference type="PROSITE" id="PS50835"/>
    </source>
</evidence>
<keyword evidence="7" id="KW-0472">Membrane</keyword>
<proteinExistence type="predicted"/>
<evidence type="ECO:0000256" key="8">
    <source>
        <dbReference type="SAM" id="SignalP"/>
    </source>
</evidence>
<dbReference type="OrthoDB" id="643377at2759"/>
<feature type="compositionally biased region" description="Polar residues" evidence="6">
    <location>
        <begin position="438"/>
        <end position="451"/>
    </location>
</feature>
<dbReference type="InterPro" id="IPR000483">
    <property type="entry name" value="Cys-rich_flank_reg_C"/>
</dbReference>
<dbReference type="PROSITE" id="PS51257">
    <property type="entry name" value="PROKAR_LIPOPROTEIN"/>
    <property type="match status" value="1"/>
</dbReference>
<dbReference type="InterPro" id="IPR003599">
    <property type="entry name" value="Ig_sub"/>
</dbReference>
<evidence type="ECO:0000256" key="5">
    <source>
        <dbReference type="SAM" id="Coils"/>
    </source>
</evidence>
<evidence type="ECO:0000256" key="3">
    <source>
        <dbReference type="ARBA" id="ARBA00022737"/>
    </source>
</evidence>
<evidence type="ECO:0000313" key="10">
    <source>
        <dbReference type="EMBL" id="KAG7154057.1"/>
    </source>
</evidence>
<evidence type="ECO:0000256" key="1">
    <source>
        <dbReference type="ARBA" id="ARBA00022614"/>
    </source>
</evidence>
<keyword evidence="4" id="KW-0325">Glycoprotein</keyword>
<dbReference type="InterPro" id="IPR001611">
    <property type="entry name" value="Leu-rich_rpt"/>
</dbReference>
<feature type="signal peptide" evidence="8">
    <location>
        <begin position="1"/>
        <end position="38"/>
    </location>
</feature>
<dbReference type="EMBL" id="JAHLQT010045754">
    <property type="protein sequence ID" value="KAG7154057.1"/>
    <property type="molecule type" value="Genomic_DNA"/>
</dbReference>
<feature type="region of interest" description="Disordered" evidence="6">
    <location>
        <begin position="425"/>
        <end position="453"/>
    </location>
</feature>
<sequence>MMRTLQFYSGLRQSGRTLNIQVLVWACLWAWVACGVEGDCPKECECKWKDGKETVACLGAELIDIPRNLDPSTQVLDLKHNNLQILPRDAFVNTGLVNLQKLWLSHCNLKHMERGSFNMLANLVELDASHNLLRSVPTAAFIDISGLRELSLANNALTSIPADAFAPTPDLVHLDLSSNRIHSVDPKAFRCLSSLEILKLSSNMLVNLLQELLVPLKALHGLNLNDNPWNCDCSLRPLRQWMLDHKISGVVPPNCARPERLSGSGWHSLTLDEFVCAPHATAVVPRILANHGDNVSLACRIERDVEASVTWLNGNRPLEKTKEGWRYHVLELVTSNTAMFISNLTIVGVKTNDQGKYKCLAENKAGRSAANMTLKVSNDITEVRLVSIDKAYMTGGLLCGLGFLVAVLLLVSCIVHRRQRVQRFRRQEEDREGRQIEGSCTTPKPMVTTQRKPSDYHVIPSGDSEEPPIHPEQTQEPWLSREAANGGYPRASYLDNGRYDDSSLERYREDVIDDLREQQASPSAMSYAELPSTELTRRRSDLGDKESLKNLEFETDILRRECSPTGSTVSVVSNGQLTDILNRPYSRRLDHQGFQSSDFNSIARKHRPIICDDRRHDRLPYDPCALNGRCYSALNLAMSEAASHAFCYPRGRRARTRYPSLPSTPMLDADDRLAYAHDARRLRRLMAANRGVYRSLEGTGDLSNSYRYQYHAAQLENYLKEYRNLQKRFYRMKESCDPVHRGGSASRLTAYADKMDGSGTLLGDLAGSLSRDVTGSLTRDVTSGFSRSNLARDLTGRLSRTGSLSRDVNGRLSRTGSLTRDVAGALSRAGSLSHDVTSNLSRDITGSLARDVTGGVGLFPGSPSPSSPPSPYLDMEFGRPRRRARAATEPLLDVSQSGVLGHRKSSLGMISGASLGHSEVVRDVLKGRSRGPSDPMIDAMHSRSLGTPESMLDAMQSRAFGSTETVRDVMSSRGLGAAESMMDAMSGRTADAMVEMGPGESQRQSEPLRSILKNRYEGGGLLYQGKYSNSAYYDDDDDRTTYSPSEYKDYLDHGS</sequence>
<evidence type="ECO:0000256" key="2">
    <source>
        <dbReference type="ARBA" id="ARBA00022729"/>
    </source>
</evidence>
<dbReference type="SMART" id="SM00082">
    <property type="entry name" value="LRRCT"/>
    <property type="match status" value="1"/>
</dbReference>
<dbReference type="Proteomes" id="UP000747542">
    <property type="component" value="Unassembled WGS sequence"/>
</dbReference>
<name>A0A8J5MK07_HOMAM</name>
<dbReference type="SMART" id="SM00409">
    <property type="entry name" value="IG"/>
    <property type="match status" value="1"/>
</dbReference>
<dbReference type="PROSITE" id="PS50835">
    <property type="entry name" value="IG_LIKE"/>
    <property type="match status" value="1"/>
</dbReference>